<evidence type="ECO:0000313" key="1">
    <source>
        <dbReference type="EMBL" id="SNW62516.1"/>
    </source>
</evidence>
<proteinExistence type="predicted"/>
<gene>
    <name evidence="1" type="ORF">ORPV_612</name>
</gene>
<dbReference type="KEGG" id="vg:35382420"/>
<dbReference type="Proteomes" id="UP000236316">
    <property type="component" value="Segment"/>
</dbReference>
<protein>
    <submittedName>
        <fullName evidence="1">Uncharacterized protein</fullName>
    </submittedName>
</protein>
<evidence type="ECO:0000313" key="2">
    <source>
        <dbReference type="Proteomes" id="UP000236316"/>
    </source>
</evidence>
<organism evidence="1">
    <name type="scientific">Orpheovirus IHUMI-LCC2</name>
    <dbReference type="NCBI Taxonomy" id="2023057"/>
    <lineage>
        <taxon>Viruses</taxon>
        <taxon>Varidnaviria</taxon>
        <taxon>Bamfordvirae</taxon>
        <taxon>Nucleocytoviricota</taxon>
        <taxon>Megaviricetes</taxon>
        <taxon>Pimascovirales</taxon>
        <taxon>Ocovirineae</taxon>
        <taxon>Orpheoviridae</taxon>
        <taxon>Alphaorpheovirus</taxon>
        <taxon>Alphaorpheovirus massiliense</taxon>
    </lineage>
</organism>
<sequence>MNVVYNKFVSLGLHDSFMELLHMIKSDIDFNNIDSIWDYVLNYYNLLQLENEYKFLANNVNNKLSYDCGVSHPIENESTWKAYILHKVSTLLKSDHRTIMIAEKKVEYISSKYRRRMKKIGRNINYRTRASEYSTFRRFCHLVCTALNIYSYKVNEIDEYQNNKTVFYISKDKYDKSKISLTSLGKVRRVRDERLCHIKKISYLDNKHLELTKVFL</sequence>
<accession>A0A2I2L4R5</accession>
<dbReference type="RefSeq" id="YP_009448818.1">
    <property type="nucleotide sequence ID" value="NC_036594.1"/>
</dbReference>
<dbReference type="GeneID" id="35382420"/>
<name>A0A2I2L4R5_9VIRU</name>
<reference evidence="1" key="1">
    <citation type="submission" date="2017-08" db="EMBL/GenBank/DDBJ databases">
        <authorList>
            <consortium name="Urmite Genomes"/>
        </authorList>
    </citation>
    <scope>NUCLEOTIDE SEQUENCE [LARGE SCALE GENOMIC DNA]</scope>
    <source>
        <strain evidence="1">IHUMI-LCC2</strain>
    </source>
</reference>
<dbReference type="EMBL" id="LT906555">
    <property type="protein sequence ID" value="SNW62516.1"/>
    <property type="molecule type" value="Genomic_DNA"/>
</dbReference>
<keyword evidence="2" id="KW-1185">Reference proteome</keyword>